<comment type="caution">
    <text evidence="2">The sequence shown here is derived from an EMBL/GenBank/DDBJ whole genome shotgun (WGS) entry which is preliminary data.</text>
</comment>
<proteinExistence type="predicted"/>
<keyword evidence="3" id="KW-1185">Reference proteome</keyword>
<keyword evidence="1" id="KW-0472">Membrane</keyword>
<accession>A0ABS2QAZ8</accession>
<feature type="transmembrane region" description="Helical" evidence="1">
    <location>
        <begin position="12"/>
        <end position="35"/>
    </location>
</feature>
<evidence type="ECO:0000313" key="3">
    <source>
        <dbReference type="Proteomes" id="UP000823201"/>
    </source>
</evidence>
<evidence type="ECO:0000256" key="1">
    <source>
        <dbReference type="SAM" id="Phobius"/>
    </source>
</evidence>
<reference evidence="2 3" key="1">
    <citation type="submission" date="2021-01" db="EMBL/GenBank/DDBJ databases">
        <title>Genomic Encyclopedia of Type Strains, Phase IV (KMG-IV): sequencing the most valuable type-strain genomes for metagenomic binning, comparative biology and taxonomic classification.</title>
        <authorList>
            <person name="Goeker M."/>
        </authorList>
    </citation>
    <scope>NUCLEOTIDE SEQUENCE [LARGE SCALE GENOMIC DNA]</scope>
    <source>
        <strain evidence="2 3">DSM 100968</strain>
    </source>
</reference>
<dbReference type="InterPro" id="IPR032820">
    <property type="entry name" value="ATPase_put"/>
</dbReference>
<protein>
    <submittedName>
        <fullName evidence="2">F0F1-type ATP synthase assembly protein I</fullName>
    </submittedName>
</protein>
<organism evidence="2 3">
    <name type="scientific">Sporolactobacillus spathodeae</name>
    <dbReference type="NCBI Taxonomy" id="1465502"/>
    <lineage>
        <taxon>Bacteria</taxon>
        <taxon>Bacillati</taxon>
        <taxon>Bacillota</taxon>
        <taxon>Bacilli</taxon>
        <taxon>Bacillales</taxon>
        <taxon>Sporolactobacillaceae</taxon>
        <taxon>Sporolactobacillus</taxon>
    </lineage>
</organism>
<name>A0ABS2QAZ8_9BACL</name>
<sequence>MAGKKDPISPWQMAAMVSAMGFEIFAFIILAALFGNFLDSKLGTSHLWLPISAVLGLFLGLVSCFYTLKSFIRD</sequence>
<dbReference type="EMBL" id="JAFBEV010000029">
    <property type="protein sequence ID" value="MBM7658973.1"/>
    <property type="molecule type" value="Genomic_DNA"/>
</dbReference>
<dbReference type="Proteomes" id="UP000823201">
    <property type="component" value="Unassembled WGS sequence"/>
</dbReference>
<feature type="transmembrane region" description="Helical" evidence="1">
    <location>
        <begin position="47"/>
        <end position="68"/>
    </location>
</feature>
<keyword evidence="1" id="KW-0812">Transmembrane</keyword>
<keyword evidence="1" id="KW-1133">Transmembrane helix</keyword>
<evidence type="ECO:0000313" key="2">
    <source>
        <dbReference type="EMBL" id="MBM7658973.1"/>
    </source>
</evidence>
<gene>
    <name evidence="2" type="ORF">JOC27_002449</name>
</gene>
<dbReference type="Pfam" id="PF09527">
    <property type="entry name" value="ATPase_gene1"/>
    <property type="match status" value="1"/>
</dbReference>
<dbReference type="RefSeq" id="WP_205007517.1">
    <property type="nucleotide sequence ID" value="NZ_CBCRXA010000006.1"/>
</dbReference>